<comment type="caution">
    <text evidence="3">The sequence shown here is derived from an EMBL/GenBank/DDBJ whole genome shotgun (WGS) entry which is preliminary data.</text>
</comment>
<dbReference type="Proteomes" id="UP000722791">
    <property type="component" value="Unassembled WGS sequence"/>
</dbReference>
<reference evidence="3" key="1">
    <citation type="journal article" date="2021" name="Proc. Natl. Acad. Sci. U.S.A.">
        <title>Three genomes in the algal genus Volvox reveal the fate of a haploid sex-determining region after a transition to homothallism.</title>
        <authorList>
            <person name="Yamamoto K."/>
            <person name="Hamaji T."/>
            <person name="Kawai-Toyooka H."/>
            <person name="Matsuzaki R."/>
            <person name="Takahashi F."/>
            <person name="Nishimura Y."/>
            <person name="Kawachi M."/>
            <person name="Noguchi H."/>
            <person name="Minakuchi Y."/>
            <person name="Umen J.G."/>
            <person name="Toyoda A."/>
            <person name="Nozaki H."/>
        </authorList>
    </citation>
    <scope>NUCLEOTIDE SEQUENCE</scope>
    <source>
        <strain evidence="3">NIES-3785</strain>
    </source>
</reference>
<proteinExistence type="predicted"/>
<dbReference type="Gene3D" id="2.60.40.10">
    <property type="entry name" value="Immunoglobulins"/>
    <property type="match status" value="1"/>
</dbReference>
<feature type="coiled-coil region" evidence="1">
    <location>
        <begin position="326"/>
        <end position="356"/>
    </location>
</feature>
<evidence type="ECO:0000256" key="1">
    <source>
        <dbReference type="SAM" id="Coils"/>
    </source>
</evidence>
<dbReference type="InterPro" id="IPR013784">
    <property type="entry name" value="Carb-bd-like_fold"/>
</dbReference>
<dbReference type="GO" id="GO:2001070">
    <property type="term" value="F:starch binding"/>
    <property type="evidence" value="ECO:0007669"/>
    <property type="project" value="InterPro"/>
</dbReference>
<feature type="compositionally biased region" description="Low complexity" evidence="2">
    <location>
        <begin position="202"/>
        <end position="215"/>
    </location>
</feature>
<dbReference type="EMBL" id="BNCQ01000001">
    <property type="protein sequence ID" value="GIL94246.1"/>
    <property type="molecule type" value="Genomic_DNA"/>
</dbReference>
<dbReference type="InterPro" id="IPR002044">
    <property type="entry name" value="CBM20"/>
</dbReference>
<dbReference type="PANTHER" id="PTHR15048:SF0">
    <property type="entry name" value="STARCH-BINDING DOMAIN-CONTAINING PROTEIN 1"/>
    <property type="match status" value="1"/>
</dbReference>
<gene>
    <name evidence="3" type="ORF">Vretimale_496</name>
</gene>
<accession>A0A8J4FXD0</accession>
<feature type="compositionally biased region" description="Pro residues" evidence="2">
    <location>
        <begin position="230"/>
        <end position="249"/>
    </location>
</feature>
<dbReference type="SUPFAM" id="SSF49452">
    <property type="entry name" value="Starch-binding domain-like"/>
    <property type="match status" value="1"/>
</dbReference>
<evidence type="ECO:0000256" key="2">
    <source>
        <dbReference type="SAM" id="MobiDB-lite"/>
    </source>
</evidence>
<dbReference type="OrthoDB" id="550577at2759"/>
<evidence type="ECO:0000313" key="3">
    <source>
        <dbReference type="EMBL" id="GIL94246.1"/>
    </source>
</evidence>
<dbReference type="SMART" id="SM01065">
    <property type="entry name" value="CBM_2"/>
    <property type="match status" value="1"/>
</dbReference>
<protein>
    <submittedName>
        <fullName evidence="3">Uncharacterized protein</fullName>
    </submittedName>
</protein>
<dbReference type="InterPro" id="IPR013783">
    <property type="entry name" value="Ig-like_fold"/>
</dbReference>
<feature type="region of interest" description="Disordered" evidence="2">
    <location>
        <begin position="166"/>
        <end position="185"/>
    </location>
</feature>
<dbReference type="CDD" id="cd05467">
    <property type="entry name" value="CBM20"/>
    <property type="match status" value="1"/>
</dbReference>
<feature type="compositionally biased region" description="Polar residues" evidence="2">
    <location>
        <begin position="261"/>
        <end position="285"/>
    </location>
</feature>
<dbReference type="GO" id="GO:0016020">
    <property type="term" value="C:membrane"/>
    <property type="evidence" value="ECO:0007669"/>
    <property type="project" value="TreeGrafter"/>
</dbReference>
<evidence type="ECO:0000313" key="4">
    <source>
        <dbReference type="Proteomes" id="UP000722791"/>
    </source>
</evidence>
<dbReference type="PROSITE" id="PS51166">
    <property type="entry name" value="CBM20"/>
    <property type="match status" value="1"/>
</dbReference>
<dbReference type="Pfam" id="PF00686">
    <property type="entry name" value="CBM_20"/>
    <property type="match status" value="1"/>
</dbReference>
<organism evidence="3 4">
    <name type="scientific">Volvox reticuliferus</name>
    <dbReference type="NCBI Taxonomy" id="1737510"/>
    <lineage>
        <taxon>Eukaryota</taxon>
        <taxon>Viridiplantae</taxon>
        <taxon>Chlorophyta</taxon>
        <taxon>core chlorophytes</taxon>
        <taxon>Chlorophyceae</taxon>
        <taxon>CS clade</taxon>
        <taxon>Chlamydomonadales</taxon>
        <taxon>Volvocaceae</taxon>
        <taxon>Volvox</taxon>
    </lineage>
</organism>
<name>A0A8J4FXD0_9CHLO</name>
<feature type="region of interest" description="Disordered" evidence="2">
    <location>
        <begin position="192"/>
        <end position="307"/>
    </location>
</feature>
<dbReference type="PANTHER" id="PTHR15048">
    <property type="entry name" value="STARCH-BINDING DOMAIN-CONTAINING PROTEIN 1"/>
    <property type="match status" value="1"/>
</dbReference>
<dbReference type="AlphaFoldDB" id="A0A8J4FXD0"/>
<keyword evidence="1" id="KW-0175">Coiled coil</keyword>
<sequence>MVHLSLWSHQSCGTAQKNVPLCRGTRSCVRSTAVRCFKGGADELSNKPSSTLRLNFKIPYRVNYGQSLGLVGSDDLLGNWDPKRTVQMKWTDGDWWTVELSVSPGGSLDLEYKYVVVNPDGSIGYWKPGSNYRVTLPLQPSGAKMPKRVKVADAWDDSFKKVDVEEAEVQAGTPSGNGLVATGQPLAAPPQQLQVDTRQHGSQQPSVTVPASVPAAAPPPVASPISPSIPIAPPPPVSPRPISQPPPVAQSPSEAEAKVSGNGTAPLSQTSAAAGTQDVWQSTAPQPLGTGKPPFGSNPPRATSPRTVPANFAAVTTIPVIHPSLLAEQERLEDGVRNSLEDLQAQMDKHQQLREQIDDPAAVEIIVADRIVAAANNRVVAYNKALKAVQDYNRLPPSASAPKEATADVDK</sequence>